<name>A0A0N4UJP1_DRAME</name>
<dbReference type="AlphaFoldDB" id="A0A0N4UJP1"/>
<evidence type="ECO:0000313" key="2">
    <source>
        <dbReference type="EMBL" id="VDN60262.1"/>
    </source>
</evidence>
<dbReference type="EMBL" id="UYYG01001207">
    <property type="protein sequence ID" value="VDN60262.1"/>
    <property type="molecule type" value="Genomic_DNA"/>
</dbReference>
<protein>
    <submittedName>
        <fullName evidence="5">Apple domain-containing protein</fullName>
    </submittedName>
</protein>
<proteinExistence type="predicted"/>
<dbReference type="Proteomes" id="UP000274756">
    <property type="component" value="Unassembled WGS sequence"/>
</dbReference>
<feature type="domain" description="TIL-like" evidence="1">
    <location>
        <begin position="18"/>
        <end position="42"/>
    </location>
</feature>
<evidence type="ECO:0000259" key="1">
    <source>
        <dbReference type="Pfam" id="PF22897"/>
    </source>
</evidence>
<dbReference type="WBParaSite" id="DME_0000788601-mRNA-1">
    <property type="protein sequence ID" value="DME_0000788601-mRNA-1"/>
    <property type="gene ID" value="DME_0000788601"/>
</dbReference>
<dbReference type="InterPro" id="IPR054450">
    <property type="entry name" value="TIL-like_dom"/>
</dbReference>
<dbReference type="Proteomes" id="UP000038040">
    <property type="component" value="Unplaced"/>
</dbReference>
<evidence type="ECO:0000313" key="3">
    <source>
        <dbReference type="Proteomes" id="UP000038040"/>
    </source>
</evidence>
<keyword evidence="4" id="KW-1185">Reference proteome</keyword>
<sequence length="322" mass="37211">MIFKEIQLSSFSERFATNGEICWLRCECENESYIRKKDKCIEIQQQTTATNDPTTVGIEKNSTRPHSINDERIYKVGDKIIDYGCRKTFEKCGTNMIFKTVSKILFSEFTFSFYRCLQRCSCINGKYFESDGQCMERKKPLLDNSHGKTQTTISNQILNFARADIANSDNFYKKYVCLMMRGRKCGIFMTFKEIQPSNIPENSFLSDEICWLRCQCENEKYVGKGGESSKSEEFTARTRMTREIGLCERGHCRLNARVADSCTNANKPCGPNMKFVVTFRYPLVQGKMDEICDLWCKLDNAFDDIEGMCVFASSDRAKEIHF</sequence>
<reference evidence="2 4" key="2">
    <citation type="submission" date="2018-11" db="EMBL/GenBank/DDBJ databases">
        <authorList>
            <consortium name="Pathogen Informatics"/>
        </authorList>
    </citation>
    <scope>NUCLEOTIDE SEQUENCE [LARGE SCALE GENOMIC DNA]</scope>
</reference>
<organism evidence="3 5">
    <name type="scientific">Dracunculus medinensis</name>
    <name type="common">Guinea worm</name>
    <dbReference type="NCBI Taxonomy" id="318479"/>
    <lineage>
        <taxon>Eukaryota</taxon>
        <taxon>Metazoa</taxon>
        <taxon>Ecdysozoa</taxon>
        <taxon>Nematoda</taxon>
        <taxon>Chromadorea</taxon>
        <taxon>Rhabditida</taxon>
        <taxon>Spirurina</taxon>
        <taxon>Dracunculoidea</taxon>
        <taxon>Dracunculidae</taxon>
        <taxon>Dracunculus</taxon>
    </lineage>
</organism>
<gene>
    <name evidence="2" type="ORF">DME_LOCUS10235</name>
</gene>
<accession>A0A0N4UJP1</accession>
<dbReference type="Pfam" id="PF22897">
    <property type="entry name" value="TIL_2"/>
    <property type="match status" value="3"/>
</dbReference>
<feature type="domain" description="TIL-like" evidence="1">
    <location>
        <begin position="90"/>
        <end position="136"/>
    </location>
</feature>
<reference evidence="5" key="1">
    <citation type="submission" date="2017-02" db="UniProtKB">
        <authorList>
            <consortium name="WormBaseParasite"/>
        </authorList>
    </citation>
    <scope>IDENTIFICATION</scope>
</reference>
<evidence type="ECO:0000313" key="4">
    <source>
        <dbReference type="Proteomes" id="UP000274756"/>
    </source>
</evidence>
<feature type="domain" description="TIL-like" evidence="1">
    <location>
        <begin position="181"/>
        <end position="226"/>
    </location>
</feature>
<evidence type="ECO:0000313" key="5">
    <source>
        <dbReference type="WBParaSite" id="DME_0000788601-mRNA-1"/>
    </source>
</evidence>